<reference evidence="3" key="1">
    <citation type="submission" date="2024-05" db="EMBL/GenBank/DDBJ databases">
        <authorList>
            <person name="Kim S."/>
            <person name="Heo J."/>
            <person name="Choi H."/>
            <person name="Choi Y."/>
            <person name="Kwon S.-W."/>
            <person name="Kim Y."/>
        </authorList>
    </citation>
    <scope>NUCLEOTIDE SEQUENCE</scope>
    <source>
        <strain evidence="3">KACC 23699</strain>
    </source>
</reference>
<keyword evidence="1" id="KW-0472">Membrane</keyword>
<dbReference type="InterPro" id="IPR036938">
    <property type="entry name" value="PAP2/HPO_sf"/>
</dbReference>
<organism evidence="3">
    <name type="scientific">Pedococcus sp. KACC 23699</name>
    <dbReference type="NCBI Taxonomy" id="3149228"/>
    <lineage>
        <taxon>Bacteria</taxon>
        <taxon>Bacillati</taxon>
        <taxon>Actinomycetota</taxon>
        <taxon>Actinomycetes</taxon>
        <taxon>Micrococcales</taxon>
        <taxon>Intrasporangiaceae</taxon>
        <taxon>Pedococcus</taxon>
    </lineage>
</organism>
<dbReference type="Pfam" id="PF01569">
    <property type="entry name" value="PAP2"/>
    <property type="match status" value="1"/>
</dbReference>
<feature type="domain" description="Phosphatidic acid phosphatase type 2/haloperoxidase" evidence="2">
    <location>
        <begin position="111"/>
        <end position="225"/>
    </location>
</feature>
<gene>
    <name evidence="3" type="ORF">ABEG17_05320</name>
</gene>
<feature type="transmembrane region" description="Helical" evidence="1">
    <location>
        <begin position="152"/>
        <end position="173"/>
    </location>
</feature>
<dbReference type="PANTHER" id="PTHR14969:SF13">
    <property type="entry name" value="AT30094P"/>
    <property type="match status" value="1"/>
</dbReference>
<dbReference type="Gene3D" id="1.20.144.10">
    <property type="entry name" value="Phosphatidic acid phosphatase type 2/haloperoxidase"/>
    <property type="match status" value="2"/>
</dbReference>
<keyword evidence="1" id="KW-1133">Transmembrane helix</keyword>
<feature type="transmembrane region" description="Helical" evidence="1">
    <location>
        <begin position="185"/>
        <end position="204"/>
    </location>
</feature>
<feature type="transmembrane region" description="Helical" evidence="1">
    <location>
        <begin position="210"/>
        <end position="232"/>
    </location>
</feature>
<dbReference type="SMART" id="SM00014">
    <property type="entry name" value="acidPPc"/>
    <property type="match status" value="1"/>
</dbReference>
<evidence type="ECO:0000313" key="3">
    <source>
        <dbReference type="EMBL" id="XBO44765.1"/>
    </source>
</evidence>
<name>A0AAU7JX63_9MICO</name>
<feature type="transmembrane region" description="Helical" evidence="1">
    <location>
        <begin position="28"/>
        <end position="46"/>
    </location>
</feature>
<dbReference type="RefSeq" id="WP_406832249.1">
    <property type="nucleotide sequence ID" value="NZ_CP157483.1"/>
</dbReference>
<evidence type="ECO:0000259" key="2">
    <source>
        <dbReference type="SMART" id="SM00014"/>
    </source>
</evidence>
<dbReference type="InterPro" id="IPR000326">
    <property type="entry name" value="PAP2/HPO"/>
</dbReference>
<feature type="transmembrane region" description="Helical" evidence="1">
    <location>
        <begin position="111"/>
        <end position="132"/>
    </location>
</feature>
<dbReference type="CDD" id="cd03392">
    <property type="entry name" value="PAP2_like_2"/>
    <property type="match status" value="1"/>
</dbReference>
<sequence>MRPRPATTPAPQLRLRDGGSARLSRTPALAGAGVTAVALAGFAGLVDGVSEHADLASYDPGITSSVAGLRLPGLTFAAEVVSTVGSEVAIGLLTVGALAWLWFARRDRLRALLFGAAMAGAAALTLGVKHLLGRHRPPAAFVVGPVDNGYSFPSGHTLFSTVFLGLVVMLVVWPRGGRPARVATVAAWVIGSVAIGASRVYLGYHWTTDVIAGWVLAVAVLGMALVALVAVLPRLEASRPWRVLAGRANDDMEGATDAGPAR</sequence>
<keyword evidence="1" id="KW-0812">Transmembrane</keyword>
<dbReference type="SUPFAM" id="SSF48317">
    <property type="entry name" value="Acid phosphatase/Vanadium-dependent haloperoxidase"/>
    <property type="match status" value="1"/>
</dbReference>
<feature type="transmembrane region" description="Helical" evidence="1">
    <location>
        <begin position="80"/>
        <end position="104"/>
    </location>
</feature>
<dbReference type="AlphaFoldDB" id="A0AAU7JX63"/>
<protein>
    <submittedName>
        <fullName evidence="3">Phosphatase PAP2 family protein</fullName>
    </submittedName>
</protein>
<accession>A0AAU7JX63</accession>
<evidence type="ECO:0000256" key="1">
    <source>
        <dbReference type="SAM" id="Phobius"/>
    </source>
</evidence>
<dbReference type="EMBL" id="CP157483">
    <property type="protein sequence ID" value="XBO44765.1"/>
    <property type="molecule type" value="Genomic_DNA"/>
</dbReference>
<dbReference type="PANTHER" id="PTHR14969">
    <property type="entry name" value="SPHINGOSINE-1-PHOSPHATE PHOSPHOHYDROLASE"/>
    <property type="match status" value="1"/>
</dbReference>
<proteinExistence type="predicted"/>